<feature type="region of interest" description="Disordered" evidence="1">
    <location>
        <begin position="1"/>
        <end position="21"/>
    </location>
</feature>
<keyword evidence="4" id="KW-1185">Reference proteome</keyword>
<keyword evidence="2" id="KW-0472">Membrane</keyword>
<keyword evidence="2" id="KW-0812">Transmembrane</keyword>
<proteinExistence type="predicted"/>
<accession>A0ABT1ZDG2</accession>
<evidence type="ECO:0000313" key="3">
    <source>
        <dbReference type="EMBL" id="MCS0498728.1"/>
    </source>
</evidence>
<comment type="caution">
    <text evidence="3">The sequence shown here is derived from an EMBL/GenBank/DDBJ whole genome shotgun (WGS) entry which is preliminary data.</text>
</comment>
<feature type="transmembrane region" description="Helical" evidence="2">
    <location>
        <begin position="63"/>
        <end position="83"/>
    </location>
</feature>
<feature type="transmembrane region" description="Helical" evidence="2">
    <location>
        <begin position="406"/>
        <end position="424"/>
    </location>
</feature>
<reference evidence="3 4" key="1">
    <citation type="submission" date="2022-08" db="EMBL/GenBank/DDBJ databases">
        <authorList>
            <person name="Li F."/>
        </authorList>
    </citation>
    <scope>NUCLEOTIDE SEQUENCE [LARGE SCALE GENOMIC DNA]</scope>
    <source>
        <strain evidence="3 4">10F1B-8-1</strain>
    </source>
</reference>
<protein>
    <recommendedName>
        <fullName evidence="5">Integral membrane protein</fullName>
    </recommendedName>
</protein>
<dbReference type="EMBL" id="JANTHX010000004">
    <property type="protein sequence ID" value="MCS0498728.1"/>
    <property type="molecule type" value="Genomic_DNA"/>
</dbReference>
<feature type="transmembrane region" description="Helical" evidence="2">
    <location>
        <begin position="259"/>
        <end position="285"/>
    </location>
</feature>
<name>A0ABT1ZDG2_9MICO</name>
<dbReference type="RefSeq" id="WP_258797727.1">
    <property type="nucleotide sequence ID" value="NZ_JANTHX010000004.1"/>
</dbReference>
<feature type="transmembrane region" description="Helical" evidence="2">
    <location>
        <begin position="292"/>
        <end position="318"/>
    </location>
</feature>
<sequence length="464" mass="48206">MPRETQAQKIARMEEENSRLREELDAARGALEARAAADAEAAAAPPAEVAASPAKRGRGTGRAVASVVLIVIAAILAPIALVANTADRLLTDTDYFVDTLEPIIEDPAVQQLIIDEVTDVIRTQAKLDDVVSNLFDGLDGLDLPPAAIRALQLLEQPAINGLDTLIDRLVTQVVTSDAFRDVITQSLRITHAQVIAALSGHGDVLQISATGEIGIALGPIVEQVKTSLADAGFPFADLIPAVDSVIVVAESSQAAQLVWLYQLAVAVGPWLQWVVIALFVVAVLVARRWAVAIFGAGLALAISASVLAAGIGVGRVFALTATAGTIPGNALGAIYDTVVASIVASAVAAIIVGLALAVVAALAGPWGWAVALRGLADTGADTLRTRGEEHGLSTGRFGELVYRGRIVIRVVVAFVAAAIILFVRPLTPAIIIWTLVLSLLVVAIARILERPVAAPEEAEPLPVG</sequence>
<dbReference type="Proteomes" id="UP001205337">
    <property type="component" value="Unassembled WGS sequence"/>
</dbReference>
<feature type="transmembrane region" description="Helical" evidence="2">
    <location>
        <begin position="430"/>
        <end position="448"/>
    </location>
</feature>
<evidence type="ECO:0000313" key="4">
    <source>
        <dbReference type="Proteomes" id="UP001205337"/>
    </source>
</evidence>
<keyword evidence="2" id="KW-1133">Transmembrane helix</keyword>
<organism evidence="3 4">
    <name type="scientific">Protaetiibacter mangrovi</name>
    <dbReference type="NCBI Taxonomy" id="2970926"/>
    <lineage>
        <taxon>Bacteria</taxon>
        <taxon>Bacillati</taxon>
        <taxon>Actinomycetota</taxon>
        <taxon>Actinomycetes</taxon>
        <taxon>Micrococcales</taxon>
        <taxon>Microbacteriaceae</taxon>
        <taxon>Protaetiibacter</taxon>
    </lineage>
</organism>
<evidence type="ECO:0000256" key="1">
    <source>
        <dbReference type="SAM" id="MobiDB-lite"/>
    </source>
</evidence>
<feature type="compositionally biased region" description="Basic and acidic residues" evidence="1">
    <location>
        <begin position="11"/>
        <end position="21"/>
    </location>
</feature>
<gene>
    <name evidence="3" type="ORF">NUH29_04075</name>
</gene>
<feature type="transmembrane region" description="Helical" evidence="2">
    <location>
        <begin position="338"/>
        <end position="363"/>
    </location>
</feature>
<evidence type="ECO:0000256" key="2">
    <source>
        <dbReference type="SAM" id="Phobius"/>
    </source>
</evidence>
<evidence type="ECO:0008006" key="5">
    <source>
        <dbReference type="Google" id="ProtNLM"/>
    </source>
</evidence>